<dbReference type="SUPFAM" id="SSF56801">
    <property type="entry name" value="Acetyl-CoA synthetase-like"/>
    <property type="match status" value="1"/>
</dbReference>
<dbReference type="HAMAP" id="MF_00731">
    <property type="entry name" value="MenE"/>
    <property type="match status" value="1"/>
</dbReference>
<dbReference type="AlphaFoldDB" id="A0A1H0VGN7"/>
<accession>A0A1H0VGN7</accession>
<evidence type="ECO:0000256" key="4">
    <source>
        <dbReference type="ARBA" id="ARBA00022840"/>
    </source>
</evidence>
<dbReference type="GO" id="GO:0008756">
    <property type="term" value="F:o-succinylbenzoate-CoA ligase activity"/>
    <property type="evidence" value="ECO:0007669"/>
    <property type="project" value="UniProtKB-UniRule"/>
</dbReference>
<dbReference type="UniPathway" id="UPA01057">
    <property type="reaction ID" value="UER00166"/>
</dbReference>
<gene>
    <name evidence="5" type="primary">menE</name>
    <name evidence="8" type="ORF">SAMN05421677_13517</name>
</gene>
<evidence type="ECO:0000259" key="6">
    <source>
        <dbReference type="Pfam" id="PF00501"/>
    </source>
</evidence>
<feature type="domain" description="AMP-binding enzyme C-terminal" evidence="7">
    <location>
        <begin position="396"/>
        <end position="471"/>
    </location>
</feature>
<comment type="similarity">
    <text evidence="5">Belongs to the ATP-dependent AMP-binding enzyme family. MenE subfamily.</text>
</comment>
<protein>
    <recommendedName>
        <fullName evidence="5">2-succinylbenzoate--CoA ligase</fullName>
        <ecNumber evidence="5">6.2.1.26</ecNumber>
    </recommendedName>
    <alternativeName>
        <fullName evidence="5">o-succinylbenzoyl-CoA synthetase</fullName>
        <shortName evidence="5">OSB-CoA synthetase</shortName>
    </alternativeName>
</protein>
<dbReference type="GO" id="GO:0009234">
    <property type="term" value="P:menaquinone biosynthetic process"/>
    <property type="evidence" value="ECO:0007669"/>
    <property type="project" value="UniProtKB-UniRule"/>
</dbReference>
<dbReference type="PANTHER" id="PTHR43767">
    <property type="entry name" value="LONG-CHAIN-FATTY-ACID--COA LIGASE"/>
    <property type="match status" value="1"/>
</dbReference>
<comment type="pathway">
    <text evidence="5">Quinol/quinone metabolism; menaquinone biosynthesis.</text>
</comment>
<evidence type="ECO:0000259" key="7">
    <source>
        <dbReference type="Pfam" id="PF13193"/>
    </source>
</evidence>
<evidence type="ECO:0000313" key="9">
    <source>
        <dbReference type="Proteomes" id="UP000198860"/>
    </source>
</evidence>
<dbReference type="GO" id="GO:0005524">
    <property type="term" value="F:ATP binding"/>
    <property type="evidence" value="ECO:0007669"/>
    <property type="project" value="UniProtKB-KW"/>
</dbReference>
<dbReference type="InterPro" id="IPR020845">
    <property type="entry name" value="AMP-binding_CS"/>
</dbReference>
<keyword evidence="1 5" id="KW-0474">Menaquinone biosynthesis</keyword>
<dbReference type="OrthoDB" id="9762242at2"/>
<dbReference type="InterPro" id="IPR050237">
    <property type="entry name" value="ATP-dep_AMP-bd_enzyme"/>
</dbReference>
<dbReference type="STRING" id="240303.SAMN05421677_13517"/>
<comment type="pathway">
    <text evidence="5">Quinol/quinone metabolism; 1,4-dihydroxy-2-naphthoate biosynthesis; 1,4-dihydroxy-2-naphthoate from chorismate: step 5/7.</text>
</comment>
<organism evidence="8 9">
    <name type="scientific">Halobacillus aidingensis</name>
    <dbReference type="NCBI Taxonomy" id="240303"/>
    <lineage>
        <taxon>Bacteria</taxon>
        <taxon>Bacillati</taxon>
        <taxon>Bacillota</taxon>
        <taxon>Bacilli</taxon>
        <taxon>Bacillales</taxon>
        <taxon>Bacillaceae</taxon>
        <taxon>Halobacillus</taxon>
    </lineage>
</organism>
<dbReference type="UniPathway" id="UPA00079"/>
<dbReference type="Pfam" id="PF00501">
    <property type="entry name" value="AMP-binding"/>
    <property type="match status" value="1"/>
</dbReference>
<dbReference type="EC" id="6.2.1.26" evidence="5"/>
<evidence type="ECO:0000256" key="2">
    <source>
        <dbReference type="ARBA" id="ARBA00022598"/>
    </source>
</evidence>
<keyword evidence="3 5" id="KW-0547">Nucleotide-binding</keyword>
<dbReference type="InterPro" id="IPR000873">
    <property type="entry name" value="AMP-dep_synth/lig_dom"/>
</dbReference>
<dbReference type="NCBIfam" id="TIGR01923">
    <property type="entry name" value="menE"/>
    <property type="match status" value="1"/>
</dbReference>
<dbReference type="Gene3D" id="3.40.50.12780">
    <property type="entry name" value="N-terminal domain of ligase-like"/>
    <property type="match status" value="1"/>
</dbReference>
<dbReference type="RefSeq" id="WP_089654877.1">
    <property type="nucleotide sequence ID" value="NZ_FNIZ01000035.1"/>
</dbReference>
<keyword evidence="2 5" id="KW-0436">Ligase</keyword>
<proteinExistence type="inferred from homology"/>
<dbReference type="InterPro" id="IPR042099">
    <property type="entry name" value="ANL_N_sf"/>
</dbReference>
<reference evidence="9" key="1">
    <citation type="submission" date="2016-10" db="EMBL/GenBank/DDBJ databases">
        <authorList>
            <person name="Varghese N."/>
            <person name="Submissions S."/>
        </authorList>
    </citation>
    <scope>NUCLEOTIDE SEQUENCE [LARGE SCALE GENOMIC DNA]</scope>
    <source>
        <strain evidence="9">CGMCC 1.3703</strain>
    </source>
</reference>
<keyword evidence="4 5" id="KW-0067">ATP-binding</keyword>
<evidence type="ECO:0000256" key="1">
    <source>
        <dbReference type="ARBA" id="ARBA00022428"/>
    </source>
</evidence>
<dbReference type="InterPro" id="IPR010192">
    <property type="entry name" value="MenE"/>
</dbReference>
<dbReference type="PROSITE" id="PS00455">
    <property type="entry name" value="AMP_BINDING"/>
    <property type="match status" value="1"/>
</dbReference>
<dbReference type="Gene3D" id="3.30.300.30">
    <property type="match status" value="1"/>
</dbReference>
<evidence type="ECO:0000256" key="3">
    <source>
        <dbReference type="ARBA" id="ARBA00022741"/>
    </source>
</evidence>
<feature type="domain" description="AMP-dependent synthetase/ligase" evidence="6">
    <location>
        <begin position="9"/>
        <end position="351"/>
    </location>
</feature>
<evidence type="ECO:0000313" key="8">
    <source>
        <dbReference type="EMBL" id="SDP77493.1"/>
    </source>
</evidence>
<dbReference type="Pfam" id="PF13193">
    <property type="entry name" value="AMP-binding_C"/>
    <property type="match status" value="1"/>
</dbReference>
<dbReference type="NCBIfam" id="NF002966">
    <property type="entry name" value="PRK03640.1"/>
    <property type="match status" value="1"/>
</dbReference>
<sequence>MGERIPHWLDKQAALNPQRTAIETSDGGSISFSELRERSRGMAHALMGNGVKQDDHVALLASNSSTYAVFIHAVSYVGAVAVLLNTRLTPAEIAYQLEDAHVSHFYADGHHLQVATESVREMNLDVRTLEHVEEKKESLHQLQTDLDLDDVYTMMYTSGTTGNPKAVMHTYGNHWHSAVASALNLGVQEKDKWLNCLPLFHVGGFSILMKSVVYGMPIMLFEKFDARKVHKAIMDKAITHVSVVTVMLQRLLEVLEDGTYPDHFRCMLLGGGPVPEVMLKKTSAKGIPVFQTYGMTETSSQIATLSPEFAFSKLGSAGKALSPAHLYIDSTERGEVGEIIVRGPMVSKGYYNRPEREGAYLRTGDLGFEDEDGFLYVVDRVKDVIISGGENIYPAEVESVLSSLPGVREAGVTGRFDEHWGEVPAAYIVAEDGAGLTEKEVLDWCRKHLAKYKCPKEVHWIEELPRNASNKLLRRHLSSYSMQGGDE</sequence>
<dbReference type="PANTHER" id="PTHR43767:SF1">
    <property type="entry name" value="NONRIBOSOMAL PEPTIDE SYNTHASE PES1 (EUROFUNG)-RELATED"/>
    <property type="match status" value="1"/>
</dbReference>
<dbReference type="Proteomes" id="UP000198860">
    <property type="component" value="Unassembled WGS sequence"/>
</dbReference>
<dbReference type="InterPro" id="IPR025110">
    <property type="entry name" value="AMP-bd_C"/>
</dbReference>
<comment type="catalytic activity">
    <reaction evidence="5">
        <text>2-succinylbenzoate + ATP + CoA = 2-succinylbenzoyl-CoA + AMP + diphosphate</text>
        <dbReference type="Rhea" id="RHEA:17009"/>
        <dbReference type="ChEBI" id="CHEBI:18325"/>
        <dbReference type="ChEBI" id="CHEBI:30616"/>
        <dbReference type="ChEBI" id="CHEBI:33019"/>
        <dbReference type="ChEBI" id="CHEBI:57287"/>
        <dbReference type="ChEBI" id="CHEBI:57364"/>
        <dbReference type="ChEBI" id="CHEBI:456215"/>
        <dbReference type="EC" id="6.2.1.26"/>
    </reaction>
</comment>
<name>A0A1H0VGN7_HALAD</name>
<evidence type="ECO:0000256" key="5">
    <source>
        <dbReference type="HAMAP-Rule" id="MF_00731"/>
    </source>
</evidence>
<dbReference type="InterPro" id="IPR045851">
    <property type="entry name" value="AMP-bd_C_sf"/>
</dbReference>
<dbReference type="EMBL" id="FNIZ01000035">
    <property type="protein sequence ID" value="SDP77493.1"/>
    <property type="molecule type" value="Genomic_DNA"/>
</dbReference>
<keyword evidence="9" id="KW-1185">Reference proteome</keyword>
<comment type="function">
    <text evidence="5">Converts 2-succinylbenzoate (OSB) to 2-succinylbenzoyl-CoA (OSB-CoA).</text>
</comment>